<dbReference type="Gene3D" id="1.20.1070.10">
    <property type="entry name" value="Rhodopsin 7-helix transmembrane proteins"/>
    <property type="match status" value="1"/>
</dbReference>
<reference evidence="9 10" key="1">
    <citation type="submission" date="2024-11" db="EMBL/GenBank/DDBJ databases">
        <title>Chromosome-level genome assembly of the freshwater bivalve Anodonta woodiana.</title>
        <authorList>
            <person name="Chen X."/>
        </authorList>
    </citation>
    <scope>NUCLEOTIDE SEQUENCE [LARGE SCALE GENOMIC DNA]</scope>
    <source>
        <strain evidence="9">MN2024</strain>
        <tissue evidence="9">Gills</tissue>
    </source>
</reference>
<dbReference type="Proteomes" id="UP001634394">
    <property type="component" value="Unassembled WGS sequence"/>
</dbReference>
<comment type="caution">
    <text evidence="9">The sequence shown here is derived from an EMBL/GenBank/DDBJ whole genome shotgun (WGS) entry which is preliminary data.</text>
</comment>
<dbReference type="EMBL" id="JBJQND010000001">
    <property type="protein sequence ID" value="KAL3889942.1"/>
    <property type="molecule type" value="Genomic_DNA"/>
</dbReference>
<proteinExistence type="predicted"/>
<evidence type="ECO:0000256" key="7">
    <source>
        <dbReference type="SAM" id="Phobius"/>
    </source>
</evidence>
<feature type="transmembrane region" description="Helical" evidence="7">
    <location>
        <begin position="29"/>
        <end position="48"/>
    </location>
</feature>
<evidence type="ECO:0000256" key="5">
    <source>
        <dbReference type="ARBA" id="ARBA00022989"/>
    </source>
</evidence>
<dbReference type="Pfam" id="PF00001">
    <property type="entry name" value="7tm_1"/>
    <property type="match status" value="1"/>
</dbReference>
<feature type="domain" description="G-protein coupled receptors family 1 profile" evidence="8">
    <location>
        <begin position="41"/>
        <end position="303"/>
    </location>
</feature>
<keyword evidence="5 7" id="KW-1133">Transmembrane helix</keyword>
<evidence type="ECO:0000313" key="9">
    <source>
        <dbReference type="EMBL" id="KAL3889942.1"/>
    </source>
</evidence>
<evidence type="ECO:0000313" key="10">
    <source>
        <dbReference type="Proteomes" id="UP001634394"/>
    </source>
</evidence>
<evidence type="ECO:0000259" key="8">
    <source>
        <dbReference type="PROSITE" id="PS50262"/>
    </source>
</evidence>
<feature type="transmembrane region" description="Helical" evidence="7">
    <location>
        <begin position="60"/>
        <end position="83"/>
    </location>
</feature>
<evidence type="ECO:0000256" key="6">
    <source>
        <dbReference type="ARBA" id="ARBA00023136"/>
    </source>
</evidence>
<keyword evidence="2" id="KW-0433">Leucine-rich repeat</keyword>
<dbReference type="GO" id="GO:0016020">
    <property type="term" value="C:membrane"/>
    <property type="evidence" value="ECO:0007669"/>
    <property type="project" value="UniProtKB-SubCell"/>
</dbReference>
<feature type="transmembrane region" description="Helical" evidence="7">
    <location>
        <begin position="147"/>
        <end position="169"/>
    </location>
</feature>
<gene>
    <name evidence="9" type="ORF">ACJMK2_002258</name>
</gene>
<name>A0ABD3XXW0_SINWO</name>
<feature type="transmembrane region" description="Helical" evidence="7">
    <location>
        <begin position="199"/>
        <end position="224"/>
    </location>
</feature>
<keyword evidence="10" id="KW-1185">Reference proteome</keyword>
<feature type="transmembrane region" description="Helical" evidence="7">
    <location>
        <begin position="245"/>
        <end position="266"/>
    </location>
</feature>
<dbReference type="SUPFAM" id="SSF81321">
    <property type="entry name" value="Family A G protein-coupled receptor-like"/>
    <property type="match status" value="1"/>
</dbReference>
<dbReference type="InterPro" id="IPR017452">
    <property type="entry name" value="GPCR_Rhodpsn_7TM"/>
</dbReference>
<dbReference type="PANTHER" id="PTHR24372:SF77">
    <property type="entry name" value="G-PROTEIN COUPLED RECEPTORS FAMILY 1 PROFILE DOMAIN-CONTAINING PROTEIN"/>
    <property type="match status" value="1"/>
</dbReference>
<dbReference type="AlphaFoldDB" id="A0ABD3XXW0"/>
<accession>A0ABD3XXW0</accession>
<dbReference type="PRINTS" id="PR00237">
    <property type="entry name" value="GPCRRHODOPSN"/>
</dbReference>
<dbReference type="PROSITE" id="PS50262">
    <property type="entry name" value="G_PROTEIN_RECEP_F1_2"/>
    <property type="match status" value="1"/>
</dbReference>
<feature type="transmembrane region" description="Helical" evidence="7">
    <location>
        <begin position="286"/>
        <end position="312"/>
    </location>
</feature>
<dbReference type="PANTHER" id="PTHR24372">
    <property type="entry name" value="GLYCOPROTEIN HORMONE RECEPTOR"/>
    <property type="match status" value="1"/>
</dbReference>
<keyword evidence="4" id="KW-0677">Repeat</keyword>
<dbReference type="InterPro" id="IPR000276">
    <property type="entry name" value="GPCR_Rhodpsn"/>
</dbReference>
<sequence length="315" mass="36113">MAKSTRQCFPEPDEFSSCEDLMSNFVLRVSIWILGLIAFWGNMVVIIWRTKDLRNGKVHSFLITNLAVGDFFMGGYLMIIAVVDSYYRGTYIVYDKLWRESDLCKFAGFLSTFSSELSVFTLTIITLDRLIVIIFPLKLRRIGIKEAVIAMLLLWVVAFFLSLIPLVGIDYFHNFYGRSGVCLALHITSKKPNGWQYSVAVFLVVNFVSFLIICVSYLWMFFVAKKTRSAVRKSEASSDTAMARRMTIIVLTDFFCWIPIILLGFVSLGKVNVPTEVRLFYRDIYFIADTILLDLFYSSPVIIFCVTACHFINTN</sequence>
<dbReference type="InterPro" id="IPR002131">
    <property type="entry name" value="Gphrmn_rcpt_fam"/>
</dbReference>
<evidence type="ECO:0000256" key="4">
    <source>
        <dbReference type="ARBA" id="ARBA00022737"/>
    </source>
</evidence>
<organism evidence="9 10">
    <name type="scientific">Sinanodonta woodiana</name>
    <name type="common">Chinese pond mussel</name>
    <name type="synonym">Anodonta woodiana</name>
    <dbReference type="NCBI Taxonomy" id="1069815"/>
    <lineage>
        <taxon>Eukaryota</taxon>
        <taxon>Metazoa</taxon>
        <taxon>Spiralia</taxon>
        <taxon>Lophotrochozoa</taxon>
        <taxon>Mollusca</taxon>
        <taxon>Bivalvia</taxon>
        <taxon>Autobranchia</taxon>
        <taxon>Heteroconchia</taxon>
        <taxon>Palaeoheterodonta</taxon>
        <taxon>Unionida</taxon>
        <taxon>Unionoidea</taxon>
        <taxon>Unionidae</taxon>
        <taxon>Unioninae</taxon>
        <taxon>Sinanodonta</taxon>
    </lineage>
</organism>
<protein>
    <recommendedName>
        <fullName evidence="8">G-protein coupled receptors family 1 profile domain-containing protein</fullName>
    </recommendedName>
</protein>
<dbReference type="PRINTS" id="PR00373">
    <property type="entry name" value="GLYCHORMONER"/>
</dbReference>
<keyword evidence="6 7" id="KW-0472">Membrane</keyword>
<keyword evidence="3 7" id="KW-0812">Transmembrane</keyword>
<evidence type="ECO:0000256" key="2">
    <source>
        <dbReference type="ARBA" id="ARBA00022614"/>
    </source>
</evidence>
<evidence type="ECO:0000256" key="1">
    <source>
        <dbReference type="ARBA" id="ARBA00004370"/>
    </source>
</evidence>
<evidence type="ECO:0000256" key="3">
    <source>
        <dbReference type="ARBA" id="ARBA00022692"/>
    </source>
</evidence>
<feature type="transmembrane region" description="Helical" evidence="7">
    <location>
        <begin position="117"/>
        <end position="135"/>
    </location>
</feature>
<comment type="subcellular location">
    <subcellularLocation>
        <location evidence="1">Membrane</location>
    </subcellularLocation>
</comment>